<gene>
    <name evidence="2" type="ORF">JK358_10720</name>
</gene>
<name>A0ABS1M489_9NOCA</name>
<feature type="compositionally biased region" description="Basic and acidic residues" evidence="1">
    <location>
        <begin position="74"/>
        <end position="86"/>
    </location>
</feature>
<feature type="region of interest" description="Disordered" evidence="1">
    <location>
        <begin position="64"/>
        <end position="86"/>
    </location>
</feature>
<sequence length="86" mass="9270">MTRIADRVALLLAADPVAAPTVSAPSTTLRALIGMTIATGQHARYFSTRYRSPNPPCLATDLATEHGGIQRNGWNDKDKPVRATPR</sequence>
<protein>
    <submittedName>
        <fullName evidence="2">Uncharacterized protein</fullName>
    </submittedName>
</protein>
<evidence type="ECO:0000256" key="1">
    <source>
        <dbReference type="SAM" id="MobiDB-lite"/>
    </source>
</evidence>
<evidence type="ECO:0000313" key="2">
    <source>
        <dbReference type="EMBL" id="MBL1074865.1"/>
    </source>
</evidence>
<proteinExistence type="predicted"/>
<comment type="caution">
    <text evidence="2">The sequence shown here is derived from an EMBL/GenBank/DDBJ whole genome shotgun (WGS) entry which is preliminary data.</text>
</comment>
<dbReference type="Proteomes" id="UP000602198">
    <property type="component" value="Unassembled WGS sequence"/>
</dbReference>
<keyword evidence="3" id="KW-1185">Reference proteome</keyword>
<evidence type="ECO:0000313" key="3">
    <source>
        <dbReference type="Proteomes" id="UP000602198"/>
    </source>
</evidence>
<dbReference type="EMBL" id="JAERRJ010000003">
    <property type="protein sequence ID" value="MBL1074865.1"/>
    <property type="molecule type" value="Genomic_DNA"/>
</dbReference>
<reference evidence="2 3" key="1">
    <citation type="submission" date="2021-01" db="EMBL/GenBank/DDBJ databases">
        <title>WGS of actinomycetes isolated from Thailand.</title>
        <authorList>
            <person name="Thawai C."/>
        </authorList>
    </citation>
    <scope>NUCLEOTIDE SEQUENCE [LARGE SCALE GENOMIC DNA]</scope>
    <source>
        <strain evidence="2 3">LPG 2</strain>
    </source>
</reference>
<dbReference type="RefSeq" id="WP_201946172.1">
    <property type="nucleotide sequence ID" value="NZ_JAERRJ010000003.1"/>
</dbReference>
<organism evidence="2 3">
    <name type="scientific">Nocardia acididurans</name>
    <dbReference type="NCBI Taxonomy" id="2802282"/>
    <lineage>
        <taxon>Bacteria</taxon>
        <taxon>Bacillati</taxon>
        <taxon>Actinomycetota</taxon>
        <taxon>Actinomycetes</taxon>
        <taxon>Mycobacteriales</taxon>
        <taxon>Nocardiaceae</taxon>
        <taxon>Nocardia</taxon>
    </lineage>
</organism>
<accession>A0ABS1M489</accession>